<evidence type="ECO:0000313" key="1">
    <source>
        <dbReference type="EMBL" id="QHT22652.1"/>
    </source>
</evidence>
<dbReference type="SUPFAM" id="SSF53448">
    <property type="entry name" value="Nucleotide-diphospho-sugar transferases"/>
    <property type="match status" value="1"/>
</dbReference>
<dbReference type="InterPro" id="IPR029044">
    <property type="entry name" value="Nucleotide-diphossugar_trans"/>
</dbReference>
<proteinExistence type="predicted"/>
<dbReference type="EMBL" id="MN739718">
    <property type="protein sequence ID" value="QHT22652.1"/>
    <property type="molecule type" value="Genomic_DNA"/>
</dbReference>
<accession>A0A6C0E1Q2</accession>
<dbReference type="AlphaFoldDB" id="A0A6C0E1Q2"/>
<name>A0A6C0E1Q2_9ZZZZ</name>
<protein>
    <recommendedName>
        <fullName evidence="2">MobA-like NTP transferase domain-containing protein</fullName>
    </recommendedName>
</protein>
<sequence>MKEIKNVGILLSAGYGNRFSNDILKQLYIIDKLPLIVHSLQSNFQKWDTCN</sequence>
<evidence type="ECO:0008006" key="2">
    <source>
        <dbReference type="Google" id="ProtNLM"/>
    </source>
</evidence>
<reference evidence="1" key="1">
    <citation type="journal article" date="2020" name="Nature">
        <title>Giant virus diversity and host interactions through global metagenomics.</title>
        <authorList>
            <person name="Schulz F."/>
            <person name="Roux S."/>
            <person name="Paez-Espino D."/>
            <person name="Jungbluth S."/>
            <person name="Walsh D.A."/>
            <person name="Denef V.J."/>
            <person name="McMahon K.D."/>
            <person name="Konstantinidis K.T."/>
            <person name="Eloe-Fadrosh E.A."/>
            <person name="Kyrpides N.C."/>
            <person name="Woyke T."/>
        </authorList>
    </citation>
    <scope>NUCLEOTIDE SEQUENCE</scope>
    <source>
        <strain evidence="1">GVMAG-M-3300023179-111</strain>
    </source>
</reference>
<dbReference type="Gene3D" id="3.90.550.10">
    <property type="entry name" value="Spore Coat Polysaccharide Biosynthesis Protein SpsA, Chain A"/>
    <property type="match status" value="1"/>
</dbReference>
<organism evidence="1">
    <name type="scientific">viral metagenome</name>
    <dbReference type="NCBI Taxonomy" id="1070528"/>
    <lineage>
        <taxon>unclassified sequences</taxon>
        <taxon>metagenomes</taxon>
        <taxon>organismal metagenomes</taxon>
    </lineage>
</organism>